<feature type="chain" id="PRO_5028817420" evidence="1">
    <location>
        <begin position="38"/>
        <end position="106"/>
    </location>
</feature>
<organism evidence="2 3">
    <name type="scientific">Ideonella livida</name>
    <dbReference type="NCBI Taxonomy" id="2707176"/>
    <lineage>
        <taxon>Bacteria</taxon>
        <taxon>Pseudomonadati</taxon>
        <taxon>Pseudomonadota</taxon>
        <taxon>Betaproteobacteria</taxon>
        <taxon>Burkholderiales</taxon>
        <taxon>Sphaerotilaceae</taxon>
        <taxon>Ideonella</taxon>
    </lineage>
</organism>
<dbReference type="Proteomes" id="UP000484255">
    <property type="component" value="Unassembled WGS sequence"/>
</dbReference>
<protein>
    <submittedName>
        <fullName evidence="2">Uncharacterized protein</fullName>
    </submittedName>
</protein>
<proteinExistence type="predicted"/>
<evidence type="ECO:0000256" key="1">
    <source>
        <dbReference type="SAM" id="SignalP"/>
    </source>
</evidence>
<gene>
    <name evidence="2" type="ORF">G3A44_14140</name>
</gene>
<evidence type="ECO:0000313" key="3">
    <source>
        <dbReference type="Proteomes" id="UP000484255"/>
    </source>
</evidence>
<keyword evidence="1" id="KW-0732">Signal</keyword>
<name>A0A7C9TLX4_9BURK</name>
<dbReference type="RefSeq" id="WP_163458173.1">
    <property type="nucleotide sequence ID" value="NZ_JAAGOH010000016.1"/>
</dbReference>
<reference evidence="2 3" key="1">
    <citation type="submission" date="2020-02" db="EMBL/GenBank/DDBJ databases">
        <title>Ideonella bacterium strain TBM-1.</title>
        <authorList>
            <person name="Chen W.-M."/>
        </authorList>
    </citation>
    <scope>NUCLEOTIDE SEQUENCE [LARGE SCALE GENOMIC DNA]</scope>
    <source>
        <strain evidence="2 3">TBM-1</strain>
    </source>
</reference>
<comment type="caution">
    <text evidence="2">The sequence shown here is derived from an EMBL/GenBank/DDBJ whole genome shotgun (WGS) entry which is preliminary data.</text>
</comment>
<keyword evidence="3" id="KW-1185">Reference proteome</keyword>
<accession>A0A7C9TLX4</accession>
<dbReference type="EMBL" id="JAAGOH010000016">
    <property type="protein sequence ID" value="NDY92325.1"/>
    <property type="molecule type" value="Genomic_DNA"/>
</dbReference>
<evidence type="ECO:0000313" key="2">
    <source>
        <dbReference type="EMBL" id="NDY92325.1"/>
    </source>
</evidence>
<dbReference type="AlphaFoldDB" id="A0A7C9TLX4"/>
<feature type="signal peptide" evidence="1">
    <location>
        <begin position="1"/>
        <end position="37"/>
    </location>
</feature>
<sequence length="106" mass="11292">MSSFTPVVLRHIARATHASRLGAAALLGAALAQPAAAQETPTAADANCRSQVSRFEQAIAFVRDAQGVEAAGRLKEQLLPAKLESELLMAGGYCQLARHLRDKRLL</sequence>